<protein>
    <submittedName>
        <fullName evidence="2">L-aminopeptidase/D-esterase</fullName>
    </submittedName>
</protein>
<comment type="similarity">
    <text evidence="1">Belongs to the peptidase S58 family.</text>
</comment>
<dbReference type="Pfam" id="PF03576">
    <property type="entry name" value="Peptidase_S58"/>
    <property type="match status" value="1"/>
</dbReference>
<dbReference type="AlphaFoldDB" id="A0A1T4Q4W1"/>
<dbReference type="Gene3D" id="3.60.70.12">
    <property type="entry name" value="L-amino peptidase D-ALA esterase/amidase"/>
    <property type="match status" value="1"/>
</dbReference>
<accession>A0A1T4Q4W1</accession>
<proteinExistence type="inferred from homology"/>
<dbReference type="PANTHER" id="PTHR36512">
    <property type="entry name" value="D-AMINOPEPTIDASE"/>
    <property type="match status" value="1"/>
</dbReference>
<dbReference type="OrthoDB" id="9808347at2"/>
<dbReference type="GO" id="GO:0004177">
    <property type="term" value="F:aminopeptidase activity"/>
    <property type="evidence" value="ECO:0007669"/>
    <property type="project" value="UniProtKB-KW"/>
</dbReference>
<name>A0A1T4Q4W1_9ENTE</name>
<keyword evidence="3" id="KW-1185">Reference proteome</keyword>
<dbReference type="STRING" id="263852.SAMN02745116_02050"/>
<dbReference type="InterPro" id="IPR016117">
    <property type="entry name" value="ArgJ-like_dom_sf"/>
</dbReference>
<evidence type="ECO:0000313" key="3">
    <source>
        <dbReference type="Proteomes" id="UP000190328"/>
    </source>
</evidence>
<dbReference type="EMBL" id="FUXI01000025">
    <property type="protein sequence ID" value="SJZ98258.1"/>
    <property type="molecule type" value="Genomic_DNA"/>
</dbReference>
<dbReference type="InterPro" id="IPR005321">
    <property type="entry name" value="Peptidase_S58_DmpA"/>
</dbReference>
<dbReference type="SUPFAM" id="SSF56266">
    <property type="entry name" value="DmpA/ArgJ-like"/>
    <property type="match status" value="1"/>
</dbReference>
<keyword evidence="2" id="KW-0645">Protease</keyword>
<dbReference type="CDD" id="cd02252">
    <property type="entry name" value="nylC_like"/>
    <property type="match status" value="1"/>
</dbReference>
<evidence type="ECO:0000313" key="2">
    <source>
        <dbReference type="EMBL" id="SJZ98258.1"/>
    </source>
</evidence>
<gene>
    <name evidence="2" type="ORF">SAMN02745116_02050</name>
</gene>
<keyword evidence="2" id="KW-0378">Hydrolase</keyword>
<evidence type="ECO:0000256" key="1">
    <source>
        <dbReference type="ARBA" id="ARBA00007068"/>
    </source>
</evidence>
<dbReference type="Proteomes" id="UP000190328">
    <property type="component" value="Unassembled WGS sequence"/>
</dbReference>
<dbReference type="RefSeq" id="WP_078807966.1">
    <property type="nucleotide sequence ID" value="NZ_FUXI01000025.1"/>
</dbReference>
<keyword evidence="2" id="KW-0031">Aminopeptidase</keyword>
<sequence>MKNNILDIKGIKVGHCENKQARTGVSVILVENGAVCGVDVRGSAPGTRETDLLNPINTIEKVHALVLSGGSAFGLASATGVMNYLEEREIGFDVGVTKVPIVPAAVLFDLANGEAHIRPDEKMGYQACENASDTHLPEGDVGAGCGARVGKILGMQNSCNSGIASFAKTTESGITVAAIVAVNAFGDVLKDGEIIAGAKDEQGNFANSAKVLQGMFSQPKFSGQNTTIGLIATNVALTKSQATKVASMAHDGLARSISPVHTTLDGDTLFCLSTCEKELENAPVDLIGIMACEVLEKAVVRAVEVCE</sequence>
<organism evidence="2 3">
    <name type="scientific">Pilibacter termitis</name>
    <dbReference type="NCBI Taxonomy" id="263852"/>
    <lineage>
        <taxon>Bacteria</taxon>
        <taxon>Bacillati</taxon>
        <taxon>Bacillota</taxon>
        <taxon>Bacilli</taxon>
        <taxon>Lactobacillales</taxon>
        <taxon>Enterococcaceae</taxon>
        <taxon>Pilibacter</taxon>
    </lineage>
</organism>
<dbReference type="PANTHER" id="PTHR36512:SF3">
    <property type="entry name" value="BLR5678 PROTEIN"/>
    <property type="match status" value="1"/>
</dbReference>
<reference evidence="2 3" key="1">
    <citation type="submission" date="2017-02" db="EMBL/GenBank/DDBJ databases">
        <authorList>
            <person name="Peterson S.W."/>
        </authorList>
    </citation>
    <scope>NUCLEOTIDE SEQUENCE [LARGE SCALE GENOMIC DNA]</scope>
    <source>
        <strain evidence="2 3">ATCC BAA-1030</strain>
    </source>
</reference>